<evidence type="ECO:0000259" key="11">
    <source>
        <dbReference type="PROSITE" id="PS51378"/>
    </source>
</evidence>
<dbReference type="EMBL" id="GGFJ01010986">
    <property type="protein sequence ID" value="MBW60127.1"/>
    <property type="molecule type" value="Transcribed_RNA"/>
</dbReference>
<feature type="signal peptide" evidence="10">
    <location>
        <begin position="1"/>
        <end position="24"/>
    </location>
</feature>
<evidence type="ECO:0000256" key="3">
    <source>
        <dbReference type="ARBA" id="ARBA00022529"/>
    </source>
</evidence>
<keyword evidence="3" id="KW-0929">Antimicrobial</keyword>
<name>A0A2M4C477_9DIPT</name>
<feature type="chain" id="PRO_5014753279" evidence="10">
    <location>
        <begin position="25"/>
        <end position="106"/>
    </location>
</feature>
<evidence type="ECO:0000256" key="4">
    <source>
        <dbReference type="ARBA" id="ARBA00022588"/>
    </source>
</evidence>
<keyword evidence="7" id="KW-0211">Defensin</keyword>
<evidence type="ECO:0000256" key="10">
    <source>
        <dbReference type="SAM" id="SignalP"/>
    </source>
</evidence>
<dbReference type="InterPro" id="IPR001542">
    <property type="entry name" value="Defensin_invertebrate/fungal"/>
</dbReference>
<evidence type="ECO:0000256" key="8">
    <source>
        <dbReference type="ARBA" id="ARBA00023022"/>
    </source>
</evidence>
<accession>A0A2M4C477</accession>
<dbReference type="InterPro" id="IPR036574">
    <property type="entry name" value="Scorpion_toxin-like_sf"/>
</dbReference>
<evidence type="ECO:0000256" key="6">
    <source>
        <dbReference type="ARBA" id="ARBA00022859"/>
    </source>
</evidence>
<evidence type="ECO:0000256" key="9">
    <source>
        <dbReference type="ARBA" id="ARBA00023157"/>
    </source>
</evidence>
<dbReference type="PANTHER" id="PTHR13645">
    <property type="entry name" value="DEFENSIN"/>
    <property type="match status" value="1"/>
</dbReference>
<keyword evidence="5 10" id="KW-0732">Signal</keyword>
<dbReference type="GO" id="GO:0050830">
    <property type="term" value="P:defense response to Gram-positive bacterium"/>
    <property type="evidence" value="ECO:0007669"/>
    <property type="project" value="UniProtKB-ARBA"/>
</dbReference>
<dbReference type="GO" id="GO:0005615">
    <property type="term" value="C:extracellular space"/>
    <property type="evidence" value="ECO:0007669"/>
    <property type="project" value="TreeGrafter"/>
</dbReference>
<keyword evidence="2" id="KW-0964">Secreted</keyword>
<comment type="subcellular location">
    <subcellularLocation>
        <location evidence="1">Secreted</location>
    </subcellularLocation>
</comment>
<dbReference type="AlphaFoldDB" id="A0A2M4C477"/>
<dbReference type="Pfam" id="PF01097">
    <property type="entry name" value="Defensin_2"/>
    <property type="match status" value="1"/>
</dbReference>
<evidence type="ECO:0000256" key="5">
    <source>
        <dbReference type="ARBA" id="ARBA00022729"/>
    </source>
</evidence>
<keyword evidence="9" id="KW-1015">Disulfide bond</keyword>
<dbReference type="GO" id="GO:0006959">
    <property type="term" value="P:humoral immune response"/>
    <property type="evidence" value="ECO:0007669"/>
    <property type="project" value="TreeGrafter"/>
</dbReference>
<dbReference type="SUPFAM" id="SSF57095">
    <property type="entry name" value="Scorpion toxin-like"/>
    <property type="match status" value="1"/>
</dbReference>
<keyword evidence="8" id="KW-0044">Antibiotic</keyword>
<dbReference type="FunFam" id="3.30.30.10:FF:000005">
    <property type="entry name" value="Defensin"/>
    <property type="match status" value="1"/>
</dbReference>
<evidence type="ECO:0000256" key="7">
    <source>
        <dbReference type="ARBA" id="ARBA00022940"/>
    </source>
</evidence>
<evidence type="ECO:0000313" key="12">
    <source>
        <dbReference type="EMBL" id="MBW60127.1"/>
    </source>
</evidence>
<dbReference type="GO" id="GO:0045087">
    <property type="term" value="P:innate immune response"/>
    <property type="evidence" value="ECO:0007669"/>
    <property type="project" value="UniProtKB-KW"/>
</dbReference>
<keyword evidence="6" id="KW-0391">Immunity</keyword>
<feature type="domain" description="Invertebrate defensins family profile" evidence="11">
    <location>
        <begin position="66"/>
        <end position="106"/>
    </location>
</feature>
<dbReference type="PANTHER" id="PTHR13645:SF0">
    <property type="entry name" value="DEFENSIN"/>
    <property type="match status" value="1"/>
</dbReference>
<proteinExistence type="predicted"/>
<reference evidence="12" key="1">
    <citation type="submission" date="2018-01" db="EMBL/GenBank/DDBJ databases">
        <title>An insight into the sialome of Amazonian anophelines.</title>
        <authorList>
            <person name="Ribeiro J.M."/>
            <person name="Scarpassa V."/>
            <person name="Calvo E."/>
        </authorList>
    </citation>
    <scope>NUCLEOTIDE SEQUENCE</scope>
    <source>
        <tissue evidence="12">Salivary glands</tissue>
    </source>
</reference>
<sequence>MKCATIICAVGVVLAASLLTSSQAAPQEEIAAASAAIVDSPTLNTLFDELPEETHHAALENYRAKRATCDLASGFGVGSSLCAAHCIARRYRGGYCNAKAVCVCRN</sequence>
<protein>
    <submittedName>
        <fullName evidence="12">Putative defensin</fullName>
    </submittedName>
</protein>
<keyword evidence="4" id="KW-0399">Innate immunity</keyword>
<dbReference type="Gene3D" id="3.30.30.10">
    <property type="entry name" value="Knottin, scorpion toxin-like"/>
    <property type="match status" value="1"/>
</dbReference>
<organism evidence="12">
    <name type="scientific">Anopheles marajoara</name>
    <dbReference type="NCBI Taxonomy" id="58244"/>
    <lineage>
        <taxon>Eukaryota</taxon>
        <taxon>Metazoa</taxon>
        <taxon>Ecdysozoa</taxon>
        <taxon>Arthropoda</taxon>
        <taxon>Hexapoda</taxon>
        <taxon>Insecta</taxon>
        <taxon>Pterygota</taxon>
        <taxon>Neoptera</taxon>
        <taxon>Endopterygota</taxon>
        <taxon>Diptera</taxon>
        <taxon>Nematocera</taxon>
        <taxon>Culicoidea</taxon>
        <taxon>Culicidae</taxon>
        <taxon>Anophelinae</taxon>
        <taxon>Anopheles</taxon>
    </lineage>
</organism>
<dbReference type="PROSITE" id="PS51378">
    <property type="entry name" value="INVERT_DEFENSINS"/>
    <property type="match status" value="1"/>
</dbReference>
<dbReference type="CDD" id="cd21806">
    <property type="entry name" value="DEFL_defensin-like"/>
    <property type="match status" value="1"/>
</dbReference>
<evidence type="ECO:0000256" key="2">
    <source>
        <dbReference type="ARBA" id="ARBA00022525"/>
    </source>
</evidence>
<evidence type="ECO:0000256" key="1">
    <source>
        <dbReference type="ARBA" id="ARBA00004613"/>
    </source>
</evidence>